<accession>A0A835IMS1</accession>
<sequence>MIEDGNSNDGFGFEEDRRRQPALKRSASAGASIPGVGSHVFRPFARSGEILPPHHPIKTSPKPVAPFAKPIDPPTSLFLSLPGIAATESFSVRHKHSQSLPTTLLPPNFPFSSQKCPKFIEVKNGFDGS</sequence>
<dbReference type="Proteomes" id="UP000631114">
    <property type="component" value="Unassembled WGS sequence"/>
</dbReference>
<evidence type="ECO:0000256" key="1">
    <source>
        <dbReference type="SAM" id="MobiDB-lite"/>
    </source>
</evidence>
<evidence type="ECO:0000313" key="3">
    <source>
        <dbReference type="Proteomes" id="UP000631114"/>
    </source>
</evidence>
<proteinExistence type="predicted"/>
<gene>
    <name evidence="2" type="ORF">IFM89_006564</name>
</gene>
<dbReference type="EMBL" id="JADFTS010000002">
    <property type="protein sequence ID" value="KAF9619377.1"/>
    <property type="molecule type" value="Genomic_DNA"/>
</dbReference>
<feature type="region of interest" description="Disordered" evidence="1">
    <location>
        <begin position="1"/>
        <end position="34"/>
    </location>
</feature>
<comment type="caution">
    <text evidence="2">The sequence shown here is derived from an EMBL/GenBank/DDBJ whole genome shotgun (WGS) entry which is preliminary data.</text>
</comment>
<organism evidence="2 3">
    <name type="scientific">Coptis chinensis</name>
    <dbReference type="NCBI Taxonomy" id="261450"/>
    <lineage>
        <taxon>Eukaryota</taxon>
        <taxon>Viridiplantae</taxon>
        <taxon>Streptophyta</taxon>
        <taxon>Embryophyta</taxon>
        <taxon>Tracheophyta</taxon>
        <taxon>Spermatophyta</taxon>
        <taxon>Magnoliopsida</taxon>
        <taxon>Ranunculales</taxon>
        <taxon>Ranunculaceae</taxon>
        <taxon>Coptidoideae</taxon>
        <taxon>Coptis</taxon>
    </lineage>
</organism>
<keyword evidence="3" id="KW-1185">Reference proteome</keyword>
<reference evidence="2 3" key="1">
    <citation type="submission" date="2020-10" db="EMBL/GenBank/DDBJ databases">
        <title>The Coptis chinensis genome and diversification of protoberbering-type alkaloids.</title>
        <authorList>
            <person name="Wang B."/>
            <person name="Shu S."/>
            <person name="Song C."/>
            <person name="Liu Y."/>
        </authorList>
    </citation>
    <scope>NUCLEOTIDE SEQUENCE [LARGE SCALE GENOMIC DNA]</scope>
    <source>
        <strain evidence="2">HL-2020</strain>
        <tissue evidence="2">Leaf</tissue>
    </source>
</reference>
<dbReference type="AlphaFoldDB" id="A0A835IMS1"/>
<name>A0A835IMS1_9MAGN</name>
<protein>
    <submittedName>
        <fullName evidence="2">Uncharacterized protein</fullName>
    </submittedName>
</protein>
<evidence type="ECO:0000313" key="2">
    <source>
        <dbReference type="EMBL" id="KAF9619377.1"/>
    </source>
</evidence>